<evidence type="ECO:0000313" key="2">
    <source>
        <dbReference type="EMBL" id="KAF3326896.1"/>
    </source>
</evidence>
<proteinExistence type="predicted"/>
<feature type="region of interest" description="Disordered" evidence="1">
    <location>
        <begin position="102"/>
        <end position="122"/>
    </location>
</feature>
<evidence type="ECO:0000313" key="3">
    <source>
        <dbReference type="Proteomes" id="UP000623129"/>
    </source>
</evidence>
<reference evidence="2" key="1">
    <citation type="submission" date="2020-01" db="EMBL/GenBank/DDBJ databases">
        <title>Genome sequence of Kobresia littledalei, the first chromosome-level genome in the family Cyperaceae.</title>
        <authorList>
            <person name="Qu G."/>
        </authorList>
    </citation>
    <scope>NUCLEOTIDE SEQUENCE</scope>
    <source>
        <strain evidence="2">C.B.Clarke</strain>
        <tissue evidence="2">Leaf</tissue>
    </source>
</reference>
<dbReference type="AlphaFoldDB" id="A0A833QRT2"/>
<name>A0A833QRT2_9POAL</name>
<accession>A0A833QRT2</accession>
<evidence type="ECO:0000256" key="1">
    <source>
        <dbReference type="SAM" id="MobiDB-lite"/>
    </source>
</evidence>
<sequence>MRATLLRRLSRARVQLRVASLSRTARLRVRSEGFTTMEPNSQSLPNLQLDQPTISSHGQSTDLSNPRSTEISPNANFGLTETHSFGYSTQLLTAMHALSTTNSSLLDSRMPATPYSLAGQEK</sequence>
<feature type="region of interest" description="Disordered" evidence="1">
    <location>
        <begin position="32"/>
        <end position="76"/>
    </location>
</feature>
<gene>
    <name evidence="2" type="ORF">FCM35_KLT08526</name>
</gene>
<dbReference type="EMBL" id="SWLB01000018">
    <property type="protein sequence ID" value="KAF3326896.1"/>
    <property type="molecule type" value="Genomic_DNA"/>
</dbReference>
<organism evidence="2 3">
    <name type="scientific">Carex littledalei</name>
    <dbReference type="NCBI Taxonomy" id="544730"/>
    <lineage>
        <taxon>Eukaryota</taxon>
        <taxon>Viridiplantae</taxon>
        <taxon>Streptophyta</taxon>
        <taxon>Embryophyta</taxon>
        <taxon>Tracheophyta</taxon>
        <taxon>Spermatophyta</taxon>
        <taxon>Magnoliopsida</taxon>
        <taxon>Liliopsida</taxon>
        <taxon>Poales</taxon>
        <taxon>Cyperaceae</taxon>
        <taxon>Cyperoideae</taxon>
        <taxon>Cariceae</taxon>
        <taxon>Carex</taxon>
        <taxon>Carex subgen. Euthyceras</taxon>
    </lineage>
</organism>
<protein>
    <submittedName>
        <fullName evidence="2">Uncharacterized protein</fullName>
    </submittedName>
</protein>
<dbReference type="Proteomes" id="UP000623129">
    <property type="component" value="Unassembled WGS sequence"/>
</dbReference>
<feature type="compositionally biased region" description="Polar residues" evidence="1">
    <location>
        <begin position="33"/>
        <end position="76"/>
    </location>
</feature>
<keyword evidence="3" id="KW-1185">Reference proteome</keyword>
<comment type="caution">
    <text evidence="2">The sequence shown here is derived from an EMBL/GenBank/DDBJ whole genome shotgun (WGS) entry which is preliminary data.</text>
</comment>